<dbReference type="OrthoDB" id="10261039at2759"/>
<keyword evidence="5 7" id="KW-0496">Mitochondrion</keyword>
<dbReference type="PANTHER" id="PTHR15415">
    <property type="entry name" value="MITOFILIN"/>
    <property type="match status" value="1"/>
</dbReference>
<comment type="function">
    <text evidence="7">Component of the MICOS complex, a large protein complex of the mitochondrial inner membrane that plays crucial roles in the maintenance of crista junctions, inner membrane architecture, and formation of contact sites to the outer membrane.</text>
</comment>
<accession>A0A9Q0YMU2</accession>
<evidence type="ECO:0000256" key="3">
    <source>
        <dbReference type="ARBA" id="ARBA00022792"/>
    </source>
</evidence>
<feature type="region of interest" description="Disordered" evidence="9">
    <location>
        <begin position="21"/>
        <end position="71"/>
    </location>
</feature>
<comment type="subunit">
    <text evidence="7">Component of the mitochondrial contact site and cristae organizing system (MICOS) complex.</text>
</comment>
<comment type="similarity">
    <text evidence="1 7">Belongs to the MICOS complex subunit Mic60 family.</text>
</comment>
<name>A0A9Q0YMU2_HOLLE</name>
<dbReference type="GO" id="GO:0042407">
    <property type="term" value="P:cristae formation"/>
    <property type="evidence" value="ECO:0007669"/>
    <property type="project" value="TreeGrafter"/>
</dbReference>
<keyword evidence="6" id="KW-0472">Membrane</keyword>
<feature type="compositionally biased region" description="Basic and acidic residues" evidence="9">
    <location>
        <begin position="195"/>
        <end position="207"/>
    </location>
</feature>
<keyword evidence="3 7" id="KW-0999">Mitochondrion inner membrane</keyword>
<evidence type="ECO:0000256" key="6">
    <source>
        <dbReference type="ARBA" id="ARBA00023136"/>
    </source>
</evidence>
<comment type="subcellular location">
    <subcellularLocation>
        <location evidence="7">Mitochondrion inner membrane</location>
        <topology evidence="7">Single-pass membrane protein</topology>
    </subcellularLocation>
</comment>
<evidence type="ECO:0000256" key="5">
    <source>
        <dbReference type="ARBA" id="ARBA00023128"/>
    </source>
</evidence>
<dbReference type="Pfam" id="PF09731">
    <property type="entry name" value="Mitofilin"/>
    <property type="match status" value="1"/>
</dbReference>
<evidence type="ECO:0000256" key="1">
    <source>
        <dbReference type="ARBA" id="ARBA00010877"/>
    </source>
</evidence>
<dbReference type="InterPro" id="IPR019133">
    <property type="entry name" value="MIC60"/>
</dbReference>
<feature type="compositionally biased region" description="Basic and acidic residues" evidence="9">
    <location>
        <begin position="175"/>
        <end position="188"/>
    </location>
</feature>
<evidence type="ECO:0000256" key="8">
    <source>
        <dbReference type="SAM" id="Coils"/>
    </source>
</evidence>
<feature type="coiled-coil region" evidence="8">
    <location>
        <begin position="423"/>
        <end position="472"/>
    </location>
</feature>
<keyword evidence="2 7" id="KW-0812">Transmembrane</keyword>
<keyword evidence="11" id="KW-1185">Reference proteome</keyword>
<comment type="caution">
    <text evidence="10">The sequence shown here is derived from an EMBL/GenBank/DDBJ whole genome shotgun (WGS) entry which is preliminary data.</text>
</comment>
<protein>
    <recommendedName>
        <fullName evidence="7">MICOS complex subunit MIC60</fullName>
    </recommendedName>
    <alternativeName>
        <fullName evidence="7">Mitofilin</fullName>
    </alternativeName>
</protein>
<reference evidence="10" key="1">
    <citation type="submission" date="2021-10" db="EMBL/GenBank/DDBJ databases">
        <title>Tropical sea cucumber genome reveals ecological adaptation and Cuvierian tubules defense mechanism.</title>
        <authorList>
            <person name="Chen T."/>
        </authorList>
    </citation>
    <scope>NUCLEOTIDE SEQUENCE</scope>
    <source>
        <strain evidence="10">Nanhai2018</strain>
        <tissue evidence="10">Muscle</tissue>
    </source>
</reference>
<evidence type="ECO:0000313" key="10">
    <source>
        <dbReference type="EMBL" id="KAJ8025393.1"/>
    </source>
</evidence>
<feature type="coiled-coil region" evidence="8">
    <location>
        <begin position="300"/>
        <end position="364"/>
    </location>
</feature>
<evidence type="ECO:0000256" key="9">
    <source>
        <dbReference type="SAM" id="MobiDB-lite"/>
    </source>
</evidence>
<feature type="compositionally biased region" description="Basic and acidic residues" evidence="9">
    <location>
        <begin position="149"/>
        <end position="159"/>
    </location>
</feature>
<keyword evidence="8" id="KW-0175">Coiled coil</keyword>
<gene>
    <name evidence="10" type="ORF">HOLleu_32938</name>
</gene>
<proteinExistence type="inferred from homology"/>
<dbReference type="PANTHER" id="PTHR15415:SF7">
    <property type="entry name" value="MICOS COMPLEX SUBUNIT MIC60"/>
    <property type="match status" value="1"/>
</dbReference>
<evidence type="ECO:0000256" key="2">
    <source>
        <dbReference type="ARBA" id="ARBA00022692"/>
    </source>
</evidence>
<sequence length="758" mass="85728">MQRLHWICPANQKAMWKITKQTTHAARVSGRRLGERKISRNAHRLQQPGEGGAKTATTPPPPPPSSGRSRSVVKVLGGGLVIAAGAVGGSIAYAKANPEFRQQVESNWPILLPITSYIFDEMKPAETPQLGGIAPVRKEEQILPISEVKPLKKSEEKKSQKTITSSSTPPSVTKETGKDVKTVEKKSPEVSQTQKRNDEEEKKKIEEKRAKEMEQKLIEQEIDEAAEIAALEAILDRVMETAVDTTASAIQSQTTALKVIKEHNEKLKIALDNSEDVSTDEKDKQWNDVIEAAEVKRGALQVTEEEVLKAREEMEKLKSVIEEGSKIKSKYGPNKHLLGAKETLIQIERDLEEAERATSKADREAKMLKDCHELIEKSRAQFKKELASVVPEVKLGQKGAKLSQDELNAIIAYTHRRIEQLHKQLAEQQAMEEKRIAIALEKQKEKDEEMNKEEVERELQRKSAEWAILQEKKMSDLRKEYEDEMRVQLRRQAAAHSDHLGDVLRVQEKQHAAQMERLEISTRQQERDRYQEKLNGAMAKLRGVEAAIEGRADLEKQNKKSQELWLACETLKQTIATGRLGGRNWEDKLKPLANEVIAIKEVAGPDNQFVNTILERVPEEALMRGVFNEDSLRERWDTVQRRCKRVALMDENGGSIFRYFVSYFQSLLVFTDSIPPLEDEEIDVSSLDVFKLVAYTTYYVEKGDFEQALRYANQLEGMPKKVASDWLKEVRLLLETSQVASVLSSQASASGLGGLHIQ</sequence>
<dbReference type="EMBL" id="JAIZAY010000017">
    <property type="protein sequence ID" value="KAJ8025393.1"/>
    <property type="molecule type" value="Genomic_DNA"/>
</dbReference>
<evidence type="ECO:0000256" key="4">
    <source>
        <dbReference type="ARBA" id="ARBA00022989"/>
    </source>
</evidence>
<dbReference type="AlphaFoldDB" id="A0A9Q0YMU2"/>
<dbReference type="Proteomes" id="UP001152320">
    <property type="component" value="Chromosome 17"/>
</dbReference>
<feature type="region of interest" description="Disordered" evidence="9">
    <location>
        <begin position="147"/>
        <end position="207"/>
    </location>
</feature>
<organism evidence="10 11">
    <name type="scientific">Holothuria leucospilota</name>
    <name type="common">Black long sea cucumber</name>
    <name type="synonym">Mertensiothuria leucospilota</name>
    <dbReference type="NCBI Taxonomy" id="206669"/>
    <lineage>
        <taxon>Eukaryota</taxon>
        <taxon>Metazoa</taxon>
        <taxon>Echinodermata</taxon>
        <taxon>Eleutherozoa</taxon>
        <taxon>Echinozoa</taxon>
        <taxon>Holothuroidea</taxon>
        <taxon>Aspidochirotacea</taxon>
        <taxon>Aspidochirotida</taxon>
        <taxon>Holothuriidae</taxon>
        <taxon>Holothuria</taxon>
    </lineage>
</organism>
<evidence type="ECO:0000313" key="11">
    <source>
        <dbReference type="Proteomes" id="UP001152320"/>
    </source>
</evidence>
<dbReference type="GO" id="GO:0061617">
    <property type="term" value="C:MICOS complex"/>
    <property type="evidence" value="ECO:0007669"/>
    <property type="project" value="TreeGrafter"/>
</dbReference>
<feature type="compositionally biased region" description="Low complexity" evidence="9">
    <location>
        <begin position="161"/>
        <end position="174"/>
    </location>
</feature>
<evidence type="ECO:0000256" key="7">
    <source>
        <dbReference type="RuleBase" id="RU363000"/>
    </source>
</evidence>
<keyword evidence="4" id="KW-1133">Transmembrane helix</keyword>